<dbReference type="InterPro" id="IPR009078">
    <property type="entry name" value="Ferritin-like_SF"/>
</dbReference>
<gene>
    <name evidence="1" type="ORF">EA472_03190</name>
</gene>
<sequence>MSDTQSQEAVTFLNETTAEFRNEMGELVEKYYSDEYFDEIGGPEAVVHQVVPDLAWREWFNGAMIPARQMHYVFEQGDPYYRDRDIIVGLSEQIRDEIKHANTLANISRRFGVDMDFAQWDQWLDEDVAEALVAQHQAAMAPDYEGPQYSAVGMQCSTEIIAVHTLHRMAEYMEPSYPNAADQMREIANDEDDHVHVGRMIVERFSTPEDIPVLREITETKRERIENMLRTRYERTMDE</sequence>
<evidence type="ECO:0000313" key="2">
    <source>
        <dbReference type="Proteomes" id="UP000281431"/>
    </source>
</evidence>
<keyword evidence="2" id="KW-1185">Reference proteome</keyword>
<dbReference type="SUPFAM" id="SSF47240">
    <property type="entry name" value="Ferritin-like"/>
    <property type="match status" value="1"/>
</dbReference>
<name>A0A3N6MEJ3_NATCH</name>
<organism evidence="1 2">
    <name type="scientific">Natrarchaeobius chitinivorans</name>
    <dbReference type="NCBI Taxonomy" id="1679083"/>
    <lineage>
        <taxon>Archaea</taxon>
        <taxon>Methanobacteriati</taxon>
        <taxon>Methanobacteriota</taxon>
        <taxon>Stenosarchaea group</taxon>
        <taxon>Halobacteria</taxon>
        <taxon>Halobacteriales</taxon>
        <taxon>Natrialbaceae</taxon>
        <taxon>Natrarchaeobius</taxon>
    </lineage>
</organism>
<evidence type="ECO:0008006" key="3">
    <source>
        <dbReference type="Google" id="ProtNLM"/>
    </source>
</evidence>
<comment type="caution">
    <text evidence="1">The sequence shown here is derived from an EMBL/GenBank/DDBJ whole genome shotgun (WGS) entry which is preliminary data.</text>
</comment>
<accession>A0A3N6MEJ3</accession>
<dbReference type="Proteomes" id="UP000281431">
    <property type="component" value="Unassembled WGS sequence"/>
</dbReference>
<dbReference type="AlphaFoldDB" id="A0A3N6MEJ3"/>
<dbReference type="OrthoDB" id="192326at2157"/>
<dbReference type="EMBL" id="REFZ01000002">
    <property type="protein sequence ID" value="RQH02319.1"/>
    <property type="molecule type" value="Genomic_DNA"/>
</dbReference>
<protein>
    <recommendedName>
        <fullName evidence="3">Ferritin-like domain-containing protein</fullName>
    </recommendedName>
</protein>
<evidence type="ECO:0000313" key="1">
    <source>
        <dbReference type="EMBL" id="RQH02319.1"/>
    </source>
</evidence>
<proteinExistence type="predicted"/>
<reference evidence="1 2" key="1">
    <citation type="submission" date="2018-10" db="EMBL/GenBank/DDBJ databases">
        <title>Natrarchaeobius chitinivorans gen. nov., sp. nov., and Natrarchaeobius haloalkaliphilus sp. nov., alkaliphilic, chitin-utilizing haloarchaea from hypersaline alkaline lakes.</title>
        <authorList>
            <person name="Sorokin D.Y."/>
            <person name="Elcheninov A.G."/>
            <person name="Kostrikina N.A."/>
            <person name="Bale N.J."/>
            <person name="Sinninghe Damste J.S."/>
            <person name="Khijniak T.V."/>
            <person name="Kublanov I.V."/>
            <person name="Toshchakov S.V."/>
        </authorList>
    </citation>
    <scope>NUCLEOTIDE SEQUENCE [LARGE SCALE GENOMIC DNA]</scope>
    <source>
        <strain evidence="1 2">AArcht7</strain>
    </source>
</reference>